<sequence length="111" mass="11433">MALALNHALALAVEAWMVWAVARWGYGLGPSPATRRGLALAVVVVALALWGRVAAPKAPRRLSGAKLLSFKVAAVATGAAATLPVYGMTPAAAFFVIALAQLSLALWLDAL</sequence>
<keyword evidence="3" id="KW-1185">Reference proteome</keyword>
<feature type="transmembrane region" description="Helical" evidence="1">
    <location>
        <begin position="36"/>
        <end position="55"/>
    </location>
</feature>
<organism evidence="2 3">
    <name type="scientific">Albidovulum sediminis</name>
    <dbReference type="NCBI Taxonomy" id="3066345"/>
    <lineage>
        <taxon>Bacteria</taxon>
        <taxon>Pseudomonadati</taxon>
        <taxon>Pseudomonadota</taxon>
        <taxon>Alphaproteobacteria</taxon>
        <taxon>Rhodobacterales</taxon>
        <taxon>Paracoccaceae</taxon>
        <taxon>Albidovulum</taxon>
    </lineage>
</organism>
<dbReference type="EMBL" id="JAOCQF010000001">
    <property type="protein sequence ID" value="MCT8329197.1"/>
    <property type="molecule type" value="Genomic_DNA"/>
</dbReference>
<protein>
    <submittedName>
        <fullName evidence="2">DUF2568 domain-containing protein</fullName>
    </submittedName>
</protein>
<dbReference type="Proteomes" id="UP001205601">
    <property type="component" value="Unassembled WGS sequence"/>
</dbReference>
<dbReference type="RefSeq" id="WP_261494615.1">
    <property type="nucleotide sequence ID" value="NZ_JAOCQF010000001.1"/>
</dbReference>
<dbReference type="Pfam" id="PF10823">
    <property type="entry name" value="DUF2568"/>
    <property type="match status" value="1"/>
</dbReference>
<gene>
    <name evidence="2" type="ORF">N5I32_06705</name>
</gene>
<proteinExistence type="predicted"/>
<evidence type="ECO:0000313" key="2">
    <source>
        <dbReference type="EMBL" id="MCT8329197.1"/>
    </source>
</evidence>
<name>A0ABT2NJV2_9RHOB</name>
<evidence type="ECO:0000313" key="3">
    <source>
        <dbReference type="Proteomes" id="UP001205601"/>
    </source>
</evidence>
<reference evidence="3" key="1">
    <citation type="submission" date="2023-07" db="EMBL/GenBank/DDBJ databases">
        <title>Defluviimonas sediminis sp. nov., isolated from mangrove sediment.</title>
        <authorList>
            <person name="Liu L."/>
            <person name="Li J."/>
            <person name="Huang Y."/>
            <person name="Pan J."/>
            <person name="Li M."/>
        </authorList>
    </citation>
    <scope>NUCLEOTIDE SEQUENCE [LARGE SCALE GENOMIC DNA]</scope>
    <source>
        <strain evidence="3">FT324</strain>
    </source>
</reference>
<dbReference type="InterPro" id="IPR021214">
    <property type="entry name" value="DUF2568"/>
</dbReference>
<feature type="transmembrane region" description="Helical" evidence="1">
    <location>
        <begin position="92"/>
        <end position="110"/>
    </location>
</feature>
<keyword evidence="1" id="KW-1133">Transmembrane helix</keyword>
<accession>A0ABT2NJV2</accession>
<keyword evidence="1" id="KW-0472">Membrane</keyword>
<feature type="transmembrane region" description="Helical" evidence="1">
    <location>
        <begin position="67"/>
        <end position="86"/>
    </location>
</feature>
<comment type="caution">
    <text evidence="2">The sequence shown here is derived from an EMBL/GenBank/DDBJ whole genome shotgun (WGS) entry which is preliminary data.</text>
</comment>
<evidence type="ECO:0000256" key="1">
    <source>
        <dbReference type="SAM" id="Phobius"/>
    </source>
</evidence>
<keyword evidence="1" id="KW-0812">Transmembrane</keyword>